<dbReference type="EMBL" id="BSPP01000004">
    <property type="protein sequence ID" value="GLS86041.1"/>
    <property type="molecule type" value="Genomic_DNA"/>
</dbReference>
<gene>
    <name evidence="2" type="ORF">GCM10010873_10150</name>
</gene>
<sequence length="60" mass="6842">MTKHLADHRAASEGGRLQNFLRVERANSSAAPRSLQQRPQTADDTTRLQHYLRIERGEQA</sequence>
<keyword evidence="3" id="KW-1185">Reference proteome</keyword>
<reference evidence="2 3" key="1">
    <citation type="journal article" date="2014" name="Int. J. Syst. Evol. Microbiol.">
        <title>Complete genome sequence of Corynebacterium casei LMG S-19264T (=DSM 44701T), isolated from a smear-ripened cheese.</title>
        <authorList>
            <consortium name="US DOE Joint Genome Institute (JGI-PGF)"/>
            <person name="Walter F."/>
            <person name="Albersmeier A."/>
            <person name="Kalinowski J."/>
            <person name="Ruckert C."/>
        </authorList>
    </citation>
    <scope>NUCLEOTIDE SEQUENCE [LARGE SCALE GENOMIC DNA]</scope>
    <source>
        <strain evidence="2 3">NBRC 111766</strain>
    </source>
</reference>
<protein>
    <submittedName>
        <fullName evidence="2">Uncharacterized protein</fullName>
    </submittedName>
</protein>
<dbReference type="Proteomes" id="UP001157355">
    <property type="component" value="Unassembled WGS sequence"/>
</dbReference>
<name>A0AA37U003_9RHOB</name>
<comment type="caution">
    <text evidence="2">The sequence shown here is derived from an EMBL/GenBank/DDBJ whole genome shotgun (WGS) entry which is preliminary data.</text>
</comment>
<accession>A0AA37U003</accession>
<evidence type="ECO:0000256" key="1">
    <source>
        <dbReference type="SAM" id="MobiDB-lite"/>
    </source>
</evidence>
<proteinExistence type="predicted"/>
<organism evidence="2 3">
    <name type="scientific">Cypionkella aquatica</name>
    <dbReference type="NCBI Taxonomy" id="1756042"/>
    <lineage>
        <taxon>Bacteria</taxon>
        <taxon>Pseudomonadati</taxon>
        <taxon>Pseudomonadota</taxon>
        <taxon>Alphaproteobacteria</taxon>
        <taxon>Rhodobacterales</taxon>
        <taxon>Paracoccaceae</taxon>
        <taxon>Cypionkella</taxon>
    </lineage>
</organism>
<feature type="region of interest" description="Disordered" evidence="1">
    <location>
        <begin position="24"/>
        <end position="46"/>
    </location>
</feature>
<evidence type="ECO:0000313" key="2">
    <source>
        <dbReference type="EMBL" id="GLS86041.1"/>
    </source>
</evidence>
<feature type="compositionally biased region" description="Polar residues" evidence="1">
    <location>
        <begin position="26"/>
        <end position="43"/>
    </location>
</feature>
<dbReference type="AlphaFoldDB" id="A0AA37U003"/>
<dbReference type="RefSeq" id="WP_284324248.1">
    <property type="nucleotide sequence ID" value="NZ_BSPP01000004.1"/>
</dbReference>
<evidence type="ECO:0000313" key="3">
    <source>
        <dbReference type="Proteomes" id="UP001157355"/>
    </source>
</evidence>